<keyword evidence="2" id="KW-1185">Reference proteome</keyword>
<sequence length="299" mass="33795">MKAAYVTLLTKNSYLPGVLVLHQSLLDVSAKYPLVVMATAGLPADGKEVLTKRGIDIVDVESLSPEEGRHTLSSTDVRFTDTWTKLRSRVVLIDSDMIIRRNMDELMDLELPSDWIAAAHACACNPRKLSHYPKDWIPANCAYTAVSHPEGLTSPTQITADSPRTYGLLNSGTVVINPSTELAESIHNYLATSPLIPTFSFPDQDLLANFFAGRWKALPWCYNALKTLRQIHQNLWRDEEIRCVHYILHQKPWHAPRGSVPEDEVTYGWWWADYDRLRDAMKESDPEGWELVDSHVAKA</sequence>
<name>A0ACB8UK15_9APHY</name>
<reference evidence="1" key="1">
    <citation type="journal article" date="2021" name="Environ. Microbiol.">
        <title>Gene family expansions and transcriptome signatures uncover fungal adaptations to wood decay.</title>
        <authorList>
            <person name="Hage H."/>
            <person name="Miyauchi S."/>
            <person name="Viragh M."/>
            <person name="Drula E."/>
            <person name="Min B."/>
            <person name="Chaduli D."/>
            <person name="Navarro D."/>
            <person name="Favel A."/>
            <person name="Norest M."/>
            <person name="Lesage-Meessen L."/>
            <person name="Balint B."/>
            <person name="Merenyi Z."/>
            <person name="de Eugenio L."/>
            <person name="Morin E."/>
            <person name="Martinez A.T."/>
            <person name="Baldrian P."/>
            <person name="Stursova M."/>
            <person name="Martinez M.J."/>
            <person name="Novotny C."/>
            <person name="Magnuson J.K."/>
            <person name="Spatafora J.W."/>
            <person name="Maurice S."/>
            <person name="Pangilinan J."/>
            <person name="Andreopoulos W."/>
            <person name="LaButti K."/>
            <person name="Hundley H."/>
            <person name="Na H."/>
            <person name="Kuo A."/>
            <person name="Barry K."/>
            <person name="Lipzen A."/>
            <person name="Henrissat B."/>
            <person name="Riley R."/>
            <person name="Ahrendt S."/>
            <person name="Nagy L.G."/>
            <person name="Grigoriev I.V."/>
            <person name="Martin F."/>
            <person name="Rosso M.N."/>
        </authorList>
    </citation>
    <scope>NUCLEOTIDE SEQUENCE</scope>
    <source>
        <strain evidence="1">CBS 384.51</strain>
    </source>
</reference>
<dbReference type="EMBL" id="MU274900">
    <property type="protein sequence ID" value="KAI0094619.1"/>
    <property type="molecule type" value="Genomic_DNA"/>
</dbReference>
<comment type="caution">
    <text evidence="1">The sequence shown here is derived from an EMBL/GenBank/DDBJ whole genome shotgun (WGS) entry which is preliminary data.</text>
</comment>
<evidence type="ECO:0000313" key="1">
    <source>
        <dbReference type="EMBL" id="KAI0094619.1"/>
    </source>
</evidence>
<proteinExistence type="predicted"/>
<accession>A0ACB8UK15</accession>
<evidence type="ECO:0000313" key="2">
    <source>
        <dbReference type="Proteomes" id="UP001055072"/>
    </source>
</evidence>
<keyword evidence="1" id="KW-0808">Transferase</keyword>
<protein>
    <submittedName>
        <fullName evidence="1">Nucleotide-diphospho-sugar transferase</fullName>
    </submittedName>
</protein>
<dbReference type="Proteomes" id="UP001055072">
    <property type="component" value="Unassembled WGS sequence"/>
</dbReference>
<gene>
    <name evidence="1" type="ORF">BDY19DRAFT_982064</name>
</gene>
<organism evidence="1 2">
    <name type="scientific">Irpex rosettiformis</name>
    <dbReference type="NCBI Taxonomy" id="378272"/>
    <lineage>
        <taxon>Eukaryota</taxon>
        <taxon>Fungi</taxon>
        <taxon>Dikarya</taxon>
        <taxon>Basidiomycota</taxon>
        <taxon>Agaricomycotina</taxon>
        <taxon>Agaricomycetes</taxon>
        <taxon>Polyporales</taxon>
        <taxon>Irpicaceae</taxon>
        <taxon>Irpex</taxon>
    </lineage>
</organism>